<dbReference type="AlphaFoldDB" id="A0A5E4BKA1"/>
<name>A0A5E4BKA1_MARMO</name>
<feature type="chain" id="PRO_5036367725" evidence="2">
    <location>
        <begin position="22"/>
        <end position="54"/>
    </location>
</feature>
<accession>A0A5E4BKA1</accession>
<keyword evidence="2" id="KW-0732">Signal</keyword>
<dbReference type="EMBL" id="WJEC01000714">
    <property type="protein sequence ID" value="KAF7481477.1"/>
    <property type="molecule type" value="Genomic_DNA"/>
</dbReference>
<feature type="signal peptide" evidence="2">
    <location>
        <begin position="1"/>
        <end position="21"/>
    </location>
</feature>
<protein>
    <submittedName>
        <fullName evidence="4">Uncharacterized protein</fullName>
    </submittedName>
</protein>
<organism evidence="4 5">
    <name type="scientific">Marmota monax</name>
    <name type="common">Woodchuck</name>
    <dbReference type="NCBI Taxonomy" id="9995"/>
    <lineage>
        <taxon>Eukaryota</taxon>
        <taxon>Metazoa</taxon>
        <taxon>Chordata</taxon>
        <taxon>Craniata</taxon>
        <taxon>Vertebrata</taxon>
        <taxon>Euteleostomi</taxon>
        <taxon>Mammalia</taxon>
        <taxon>Eutheria</taxon>
        <taxon>Euarchontoglires</taxon>
        <taxon>Glires</taxon>
        <taxon>Rodentia</taxon>
        <taxon>Sciuromorpha</taxon>
        <taxon>Sciuridae</taxon>
        <taxon>Xerinae</taxon>
        <taxon>Marmotini</taxon>
        <taxon>Marmota</taxon>
    </lineage>
</organism>
<evidence type="ECO:0000256" key="2">
    <source>
        <dbReference type="SAM" id="SignalP"/>
    </source>
</evidence>
<dbReference type="Proteomes" id="UP000662637">
    <property type="component" value="Unassembled WGS sequence"/>
</dbReference>
<evidence type="ECO:0000313" key="5">
    <source>
        <dbReference type="Proteomes" id="UP000335636"/>
    </source>
</evidence>
<evidence type="ECO:0000313" key="3">
    <source>
        <dbReference type="EMBL" id="KAF7481477.1"/>
    </source>
</evidence>
<reference evidence="4 5" key="1">
    <citation type="submission" date="2019-04" db="EMBL/GenBank/DDBJ databases">
        <authorList>
            <person name="Alioto T."/>
            <person name="Alioto T."/>
        </authorList>
    </citation>
    <scope>NUCLEOTIDE SEQUENCE [LARGE SCALE GENOMIC DNA]</scope>
</reference>
<reference evidence="3" key="2">
    <citation type="submission" date="2020-08" db="EMBL/GenBank/DDBJ databases">
        <authorList>
            <person name="Shumante A."/>
            <person name="Zimin A.V."/>
            <person name="Puiu D."/>
            <person name="Salzberg S.L."/>
        </authorList>
    </citation>
    <scope>NUCLEOTIDE SEQUENCE</scope>
    <source>
        <strain evidence="3">WC2-LM</strain>
        <tissue evidence="3">Liver</tissue>
    </source>
</reference>
<feature type="compositionally biased region" description="Polar residues" evidence="1">
    <location>
        <begin position="21"/>
        <end position="39"/>
    </location>
</feature>
<evidence type="ECO:0000256" key="1">
    <source>
        <dbReference type="SAM" id="MobiDB-lite"/>
    </source>
</evidence>
<evidence type="ECO:0000313" key="4">
    <source>
        <dbReference type="EMBL" id="VTJ69997.1"/>
    </source>
</evidence>
<gene>
    <name evidence="3" type="ORF">GHT09_007260</name>
    <name evidence="4" type="ORF">MONAX_5E012819</name>
</gene>
<proteinExistence type="predicted"/>
<keyword evidence="5" id="KW-1185">Reference proteome</keyword>
<sequence length="54" mass="5682">MASTLTTLFYLGLSLSPGIQAQHDSSGQSGVLPSVSLPSRGQCLVKTRRRPPPS</sequence>
<feature type="region of interest" description="Disordered" evidence="1">
    <location>
        <begin position="21"/>
        <end position="54"/>
    </location>
</feature>
<dbReference type="EMBL" id="CABDUW010000487">
    <property type="protein sequence ID" value="VTJ69997.1"/>
    <property type="molecule type" value="Genomic_DNA"/>
</dbReference>
<dbReference type="Proteomes" id="UP000335636">
    <property type="component" value="Unassembled WGS sequence"/>
</dbReference>